<keyword evidence="1" id="KW-0472">Membrane</keyword>
<feature type="domain" description="Cell wall elongation regulator TseB-like" evidence="2">
    <location>
        <begin position="42"/>
        <end position="83"/>
    </location>
</feature>
<dbReference type="RefSeq" id="WP_336495928.1">
    <property type="nucleotide sequence ID" value="NZ_JBAWSY010000001.1"/>
</dbReference>
<gene>
    <name evidence="3" type="ORF">WAX74_01685</name>
</gene>
<protein>
    <submittedName>
        <fullName evidence="3">DUF5590 domain-containing protein</fullName>
    </submittedName>
</protein>
<keyword evidence="4" id="KW-1185">Reference proteome</keyword>
<dbReference type="EMBL" id="JBAWSY010000001">
    <property type="protein sequence ID" value="MEI4768364.1"/>
    <property type="molecule type" value="Genomic_DNA"/>
</dbReference>
<name>A0ABU8F022_9BACI</name>
<dbReference type="Pfam" id="PF17881">
    <property type="entry name" value="TseB"/>
    <property type="match status" value="1"/>
</dbReference>
<feature type="transmembrane region" description="Helical" evidence="1">
    <location>
        <begin position="6"/>
        <end position="27"/>
    </location>
</feature>
<sequence length="162" mass="18462">MAVKKWILFIVIFLISLTVVLSSLIYFQAKAPFNAASEDAESYVIQNDLLSDINDSYVYNSSETFHTVIGTTDKGEEKAFFIPEKKTDEAIMEVNLKDGITKEQAIELAMKEEKNSKLLHAKLGVEEVGPVWEITFVNKDNNLGYVYLLFNNGDWWKRISNL</sequence>
<evidence type="ECO:0000256" key="1">
    <source>
        <dbReference type="SAM" id="Phobius"/>
    </source>
</evidence>
<proteinExistence type="predicted"/>
<comment type="caution">
    <text evidence="3">The sequence shown here is derived from an EMBL/GenBank/DDBJ whole genome shotgun (WGS) entry which is preliminary data.</text>
</comment>
<evidence type="ECO:0000259" key="2">
    <source>
        <dbReference type="Pfam" id="PF17881"/>
    </source>
</evidence>
<dbReference type="InterPro" id="IPR041401">
    <property type="entry name" value="TseB-like_dom"/>
</dbReference>
<accession>A0ABU8F022</accession>
<dbReference type="InterPro" id="IPR046350">
    <property type="entry name" value="Cystatin_sf"/>
</dbReference>
<organism evidence="3 4">
    <name type="scientific">Psychrobacillus mangrovi</name>
    <dbReference type="NCBI Taxonomy" id="3117745"/>
    <lineage>
        <taxon>Bacteria</taxon>
        <taxon>Bacillati</taxon>
        <taxon>Bacillota</taxon>
        <taxon>Bacilli</taxon>
        <taxon>Bacillales</taxon>
        <taxon>Bacillaceae</taxon>
        <taxon>Psychrobacillus</taxon>
    </lineage>
</organism>
<reference evidence="3 4" key="1">
    <citation type="submission" date="2024-01" db="EMBL/GenBank/DDBJ databases">
        <title>Seven novel Bacillus-like species.</title>
        <authorList>
            <person name="Liu G."/>
        </authorList>
    </citation>
    <scope>NUCLEOTIDE SEQUENCE [LARGE SCALE GENOMIC DNA]</scope>
    <source>
        <strain evidence="3 4">FJAT-51614</strain>
    </source>
</reference>
<keyword evidence="1" id="KW-0812">Transmembrane</keyword>
<keyword evidence="1" id="KW-1133">Transmembrane helix</keyword>
<evidence type="ECO:0000313" key="3">
    <source>
        <dbReference type="EMBL" id="MEI4768364.1"/>
    </source>
</evidence>
<dbReference type="SUPFAM" id="SSF54403">
    <property type="entry name" value="Cystatin/monellin"/>
    <property type="match status" value="2"/>
</dbReference>
<dbReference type="Gene3D" id="3.10.450.40">
    <property type="match status" value="2"/>
</dbReference>
<dbReference type="Proteomes" id="UP001364890">
    <property type="component" value="Unassembled WGS sequence"/>
</dbReference>
<evidence type="ECO:0000313" key="4">
    <source>
        <dbReference type="Proteomes" id="UP001364890"/>
    </source>
</evidence>